<feature type="compositionally biased region" description="Polar residues" evidence="1">
    <location>
        <begin position="43"/>
        <end position="70"/>
    </location>
</feature>
<evidence type="ECO:0000256" key="2">
    <source>
        <dbReference type="SAM" id="Phobius"/>
    </source>
</evidence>
<comment type="caution">
    <text evidence="3">The sequence shown here is derived from an EMBL/GenBank/DDBJ whole genome shotgun (WGS) entry which is preliminary data.</text>
</comment>
<gene>
    <name evidence="3" type="ORF">CPB83DRAFT_846559</name>
</gene>
<keyword evidence="2" id="KW-1133">Transmembrane helix</keyword>
<sequence length="120" mass="13202">MARAMSTHILGILALVACNALVVMSYIYQRLHKHDEELASELSALSQVPTDSGTSARPTPSSEADSFEFNASSDPYVLTDIESEWSTSQLKNDFSRKTDDSKVDPVRSAILPLSKKCHRS</sequence>
<dbReference type="EMBL" id="MU157830">
    <property type="protein sequence ID" value="KAF9532896.1"/>
    <property type="molecule type" value="Genomic_DNA"/>
</dbReference>
<protein>
    <submittedName>
        <fullName evidence="3">Uncharacterized protein</fullName>
    </submittedName>
</protein>
<evidence type="ECO:0000313" key="3">
    <source>
        <dbReference type="EMBL" id="KAF9532896.1"/>
    </source>
</evidence>
<reference evidence="3" key="1">
    <citation type="submission" date="2020-11" db="EMBL/GenBank/DDBJ databases">
        <authorList>
            <consortium name="DOE Joint Genome Institute"/>
            <person name="Ahrendt S."/>
            <person name="Riley R."/>
            <person name="Andreopoulos W."/>
            <person name="Labutti K."/>
            <person name="Pangilinan J."/>
            <person name="Ruiz-Duenas F.J."/>
            <person name="Barrasa J.M."/>
            <person name="Sanchez-Garcia M."/>
            <person name="Camarero S."/>
            <person name="Miyauchi S."/>
            <person name="Serrano A."/>
            <person name="Linde D."/>
            <person name="Babiker R."/>
            <person name="Drula E."/>
            <person name="Ayuso-Fernandez I."/>
            <person name="Pacheco R."/>
            <person name="Padilla G."/>
            <person name="Ferreira P."/>
            <person name="Barriuso J."/>
            <person name="Kellner H."/>
            <person name="Castanera R."/>
            <person name="Alfaro M."/>
            <person name="Ramirez L."/>
            <person name="Pisabarro A.G."/>
            <person name="Kuo A."/>
            <person name="Tritt A."/>
            <person name="Lipzen A."/>
            <person name="He G."/>
            <person name="Yan M."/>
            <person name="Ng V."/>
            <person name="Cullen D."/>
            <person name="Martin F."/>
            <person name="Rosso M.-N."/>
            <person name="Henrissat B."/>
            <person name="Hibbett D."/>
            <person name="Martinez A.T."/>
            <person name="Grigoriev I.V."/>
        </authorList>
    </citation>
    <scope>NUCLEOTIDE SEQUENCE</scope>
    <source>
        <strain evidence="3">CBS 506.95</strain>
    </source>
</reference>
<feature type="region of interest" description="Disordered" evidence="1">
    <location>
        <begin position="42"/>
        <end position="70"/>
    </location>
</feature>
<keyword evidence="4" id="KW-1185">Reference proteome</keyword>
<dbReference type="Proteomes" id="UP000807306">
    <property type="component" value="Unassembled WGS sequence"/>
</dbReference>
<name>A0A9P6EPH6_9AGAR</name>
<evidence type="ECO:0000256" key="1">
    <source>
        <dbReference type="SAM" id="MobiDB-lite"/>
    </source>
</evidence>
<feature type="transmembrane region" description="Helical" evidence="2">
    <location>
        <begin position="6"/>
        <end position="28"/>
    </location>
</feature>
<keyword evidence="2" id="KW-0812">Transmembrane</keyword>
<evidence type="ECO:0000313" key="4">
    <source>
        <dbReference type="Proteomes" id="UP000807306"/>
    </source>
</evidence>
<accession>A0A9P6EPH6</accession>
<organism evidence="3 4">
    <name type="scientific">Crepidotus variabilis</name>
    <dbReference type="NCBI Taxonomy" id="179855"/>
    <lineage>
        <taxon>Eukaryota</taxon>
        <taxon>Fungi</taxon>
        <taxon>Dikarya</taxon>
        <taxon>Basidiomycota</taxon>
        <taxon>Agaricomycotina</taxon>
        <taxon>Agaricomycetes</taxon>
        <taxon>Agaricomycetidae</taxon>
        <taxon>Agaricales</taxon>
        <taxon>Agaricineae</taxon>
        <taxon>Crepidotaceae</taxon>
        <taxon>Crepidotus</taxon>
    </lineage>
</organism>
<keyword evidence="2" id="KW-0472">Membrane</keyword>
<proteinExistence type="predicted"/>
<dbReference type="PROSITE" id="PS51257">
    <property type="entry name" value="PROKAR_LIPOPROTEIN"/>
    <property type="match status" value="1"/>
</dbReference>
<dbReference type="AlphaFoldDB" id="A0A9P6EPH6"/>